<sequence length="897" mass="94240">MVVTGTAGLGKSRLAREALAQAEACRRPTCWAAGTSAAQAIPLGALAHLVPVSDTTSSLFTLLQRAVFAFTGDGQARRFIGVDDAHLLDDLSMTLLHQIALSGTAALVLVVPSDSPIPAPIAALWKDALADRLELLPLSRADTRRLVHATLDGIVTARTTEFLWRLSRGNPLYLRELIEAGYATGRLQVRDGVWRWEGGLAPTCRLTEVVRTHLGELGTGEQAALEILAVGGPLPLDRLLTLANPEAVTALERRGLIVVERTGRTAQARLAHPLHREVVRAQVPEAARGRLCRQVAETCSAPGTVDPLRVSILLLDSDKPQLDSDLLVAGARQALGRRQHGLAERLARTAIEGGGGFPAHLALMEALHWQGQTVEAERVATVAATLVGCADEAGDLAVVRALNLLGGFGRGDTAATVLQQPDAAALSKPVRCDVLGARSLLAFLTGGVAEALELAGTVGAGTDDPSAPGSLVAAARATALATAGRFDEALTTIASGWVTLERCRTATAAGWSRIVLAHAELLALELSGRTRELRRRATQLYQDCLSGPEGVDDAVSVLHLGQAALVAGQPRTAVRWLTEASACLDRFDPVGLRGLCADHLAQAHALTGDGSPADEESSEADFGLRRGGHALLAKAWSAAAQDKLVEAADRAVLAAAEAAELGEWALEARALHVAVRIGYARQVADRLRALVVKVDGPLVRAYAQHAEAAVTGVAAQLEEVAGRFERMGLRILAADAAGQAATAYERAGDRRGAAVATARARQLARSCETLRTPALAGLVSPELTSREDEVARLALAGLTNQAIAERLVLSRRTVEAHLANVYAKLGINSRIELRAALGRRPAAPVAATEPCPAVAPHAPRPRYSQVLSTNPAAGRDRRLGTASRESRGAGRRNDGHG</sequence>
<dbReference type="PANTHER" id="PTHR44688:SF16">
    <property type="entry name" value="DNA-BINDING TRANSCRIPTIONAL ACTIVATOR DEVR_DOSR"/>
    <property type="match status" value="1"/>
</dbReference>
<dbReference type="GO" id="GO:0006355">
    <property type="term" value="P:regulation of DNA-templated transcription"/>
    <property type="evidence" value="ECO:0007669"/>
    <property type="project" value="InterPro"/>
</dbReference>
<keyword evidence="2" id="KW-0238">DNA-binding</keyword>
<dbReference type="InterPro" id="IPR036388">
    <property type="entry name" value="WH-like_DNA-bd_sf"/>
</dbReference>
<evidence type="ECO:0000256" key="2">
    <source>
        <dbReference type="ARBA" id="ARBA00023125"/>
    </source>
</evidence>
<gene>
    <name evidence="6" type="ORF">PA7_44130</name>
</gene>
<dbReference type="EMBL" id="BJVI01000078">
    <property type="protein sequence ID" value="GEL20576.1"/>
    <property type="molecule type" value="Genomic_DNA"/>
</dbReference>
<proteinExistence type="predicted"/>
<dbReference type="Proteomes" id="UP000321328">
    <property type="component" value="Unassembled WGS sequence"/>
</dbReference>
<feature type="region of interest" description="Disordered" evidence="4">
    <location>
        <begin position="842"/>
        <end position="897"/>
    </location>
</feature>
<dbReference type="PROSITE" id="PS50043">
    <property type="entry name" value="HTH_LUXR_2"/>
    <property type="match status" value="1"/>
</dbReference>
<feature type="compositionally biased region" description="Basic and acidic residues" evidence="4">
    <location>
        <begin position="874"/>
        <end position="897"/>
    </location>
</feature>
<evidence type="ECO:0000313" key="6">
    <source>
        <dbReference type="EMBL" id="GEL20576.1"/>
    </source>
</evidence>
<keyword evidence="7" id="KW-1185">Reference proteome</keyword>
<dbReference type="GO" id="GO:0003677">
    <property type="term" value="F:DNA binding"/>
    <property type="evidence" value="ECO:0007669"/>
    <property type="project" value="UniProtKB-KW"/>
</dbReference>
<dbReference type="PRINTS" id="PR00038">
    <property type="entry name" value="HTHLUXR"/>
</dbReference>
<dbReference type="InterPro" id="IPR016032">
    <property type="entry name" value="Sig_transdc_resp-reg_C-effctor"/>
</dbReference>
<dbReference type="SMART" id="SM00421">
    <property type="entry name" value="HTH_LUXR"/>
    <property type="match status" value="1"/>
</dbReference>
<keyword evidence="1" id="KW-0805">Transcription regulation</keyword>
<dbReference type="AlphaFoldDB" id="A0A511D703"/>
<evidence type="ECO:0000256" key="3">
    <source>
        <dbReference type="ARBA" id="ARBA00023163"/>
    </source>
</evidence>
<dbReference type="PANTHER" id="PTHR44688">
    <property type="entry name" value="DNA-BINDING TRANSCRIPTIONAL ACTIVATOR DEVR_DOSR"/>
    <property type="match status" value="1"/>
</dbReference>
<reference evidence="6 7" key="1">
    <citation type="submission" date="2019-07" db="EMBL/GenBank/DDBJ databases">
        <title>Whole genome shotgun sequence of Pseudonocardia asaccharolytica NBRC 16224.</title>
        <authorList>
            <person name="Hosoyama A."/>
            <person name="Uohara A."/>
            <person name="Ohji S."/>
            <person name="Ichikawa N."/>
        </authorList>
    </citation>
    <scope>NUCLEOTIDE SEQUENCE [LARGE SCALE GENOMIC DNA]</scope>
    <source>
        <strain evidence="6 7">NBRC 16224</strain>
    </source>
</reference>
<dbReference type="PROSITE" id="PS00622">
    <property type="entry name" value="HTH_LUXR_1"/>
    <property type="match status" value="1"/>
</dbReference>
<dbReference type="Gene3D" id="1.10.10.10">
    <property type="entry name" value="Winged helix-like DNA-binding domain superfamily/Winged helix DNA-binding domain"/>
    <property type="match status" value="1"/>
</dbReference>
<dbReference type="SUPFAM" id="SSF46894">
    <property type="entry name" value="C-terminal effector domain of the bipartite response regulators"/>
    <property type="match status" value="1"/>
</dbReference>
<organism evidence="6 7">
    <name type="scientific">Pseudonocardia asaccharolytica DSM 44247 = NBRC 16224</name>
    <dbReference type="NCBI Taxonomy" id="1123024"/>
    <lineage>
        <taxon>Bacteria</taxon>
        <taxon>Bacillati</taxon>
        <taxon>Actinomycetota</taxon>
        <taxon>Actinomycetes</taxon>
        <taxon>Pseudonocardiales</taxon>
        <taxon>Pseudonocardiaceae</taxon>
        <taxon>Pseudonocardia</taxon>
    </lineage>
</organism>
<keyword evidence="3" id="KW-0804">Transcription</keyword>
<dbReference type="CDD" id="cd06170">
    <property type="entry name" value="LuxR_C_like"/>
    <property type="match status" value="1"/>
</dbReference>
<comment type="caution">
    <text evidence="6">The sequence shown here is derived from an EMBL/GenBank/DDBJ whole genome shotgun (WGS) entry which is preliminary data.</text>
</comment>
<evidence type="ECO:0000256" key="1">
    <source>
        <dbReference type="ARBA" id="ARBA00023015"/>
    </source>
</evidence>
<dbReference type="Pfam" id="PF00196">
    <property type="entry name" value="GerE"/>
    <property type="match status" value="1"/>
</dbReference>
<feature type="domain" description="HTH luxR-type" evidence="5">
    <location>
        <begin position="776"/>
        <end position="841"/>
    </location>
</feature>
<evidence type="ECO:0000313" key="7">
    <source>
        <dbReference type="Proteomes" id="UP000321328"/>
    </source>
</evidence>
<dbReference type="InterPro" id="IPR000792">
    <property type="entry name" value="Tscrpt_reg_LuxR_C"/>
</dbReference>
<protein>
    <submittedName>
        <fullName evidence="6">LuxR family transcriptional regulator</fullName>
    </submittedName>
</protein>
<evidence type="ECO:0000259" key="5">
    <source>
        <dbReference type="PROSITE" id="PS50043"/>
    </source>
</evidence>
<dbReference type="STRING" id="1123024.GCA_000423625_01920"/>
<accession>A0A511D703</accession>
<evidence type="ECO:0000256" key="4">
    <source>
        <dbReference type="SAM" id="MobiDB-lite"/>
    </source>
</evidence>
<name>A0A511D703_9PSEU</name>